<dbReference type="PROSITE" id="PS51375">
    <property type="entry name" value="PPR"/>
    <property type="match status" value="1"/>
</dbReference>
<dbReference type="Proteomes" id="UP000030689">
    <property type="component" value="Unassembled WGS sequence"/>
</dbReference>
<dbReference type="KEGG" id="eus:EUTSA_v10000083mg"/>
<evidence type="ECO:0000256" key="2">
    <source>
        <dbReference type="ARBA" id="ARBA00022737"/>
    </source>
</evidence>
<evidence type="ECO:0000313" key="5">
    <source>
        <dbReference type="EMBL" id="ESQ46608.1"/>
    </source>
</evidence>
<sequence>MYTKRALFQRANSALLYPSSSSESAKRIHKFLRNLSTAAERLDFRNSNEYRTEDSSNFSGDINPRPYFKGSKEYWENQNRSGSCNEVSESVLQTQSQSLSSNSWQQNLSVSNPQVQSQNQENLWKNLSYGTNSDYRNGGSSWYSGNNNKTFNSKKEYTIEGFDAFCKQDNLKLALDAMNSLEKKGHFLDLARLLRLAQLCGEEDGFHDADTLQETKVSVQGKIRALVYHLDANYLKTHTDLVVEEFDAFYRKGNVKKALYAMDTLESLSHVLDLDRLLRLAKLCGEAEASREAKAVHWKIRASVSHLDVSSYQILIEMYSNCGLVNEASSVFEEMPEKNLETWCSIIRCFAKNGLGEDAIDMFTRFKNEGNKPDGRLFRGVFYTCGLLGDIDEGLLHFMSMSKDYGIIPTMDDYVSIVEMFALPGFLDEALEFVERMPMEPNADVWETLMNLSRVHGDLELGDRCAEIVEELDPTRLNKQSKEGFLPVKASDVEKESLKKRSGIHSFPSFTPGVRQEFKAGDTNLPENDELFELLRSLKMHMVEMGYVPLTKIALHDVDDESKESALLGHSERIAFARGVLNSAPRKTFTVLKNLRVCIDCHNALKIMAVIVGREVIMRDIKRFHHMKDGACTCGDYW</sequence>
<dbReference type="Pfam" id="PF14432">
    <property type="entry name" value="DYW_deaminase"/>
    <property type="match status" value="1"/>
</dbReference>
<dbReference type="InterPro" id="IPR032867">
    <property type="entry name" value="DYW_dom"/>
</dbReference>
<dbReference type="eggNOG" id="KOG4197">
    <property type="taxonomic scope" value="Eukaryota"/>
</dbReference>
<organism evidence="5 6">
    <name type="scientific">Eutrema salsugineum</name>
    <name type="common">Saltwater cress</name>
    <name type="synonym">Sisymbrium salsugineum</name>
    <dbReference type="NCBI Taxonomy" id="72664"/>
    <lineage>
        <taxon>Eukaryota</taxon>
        <taxon>Viridiplantae</taxon>
        <taxon>Streptophyta</taxon>
        <taxon>Embryophyta</taxon>
        <taxon>Tracheophyta</taxon>
        <taxon>Spermatophyta</taxon>
        <taxon>Magnoliopsida</taxon>
        <taxon>eudicotyledons</taxon>
        <taxon>Gunneridae</taxon>
        <taxon>Pentapetalae</taxon>
        <taxon>rosids</taxon>
        <taxon>malvids</taxon>
        <taxon>Brassicales</taxon>
        <taxon>Brassicaceae</taxon>
        <taxon>Eutremeae</taxon>
        <taxon>Eutrema</taxon>
    </lineage>
</organism>
<dbReference type="PANTHER" id="PTHR47926:SF388">
    <property type="entry name" value="DYW DOMAIN-CONTAINING PROTEIN"/>
    <property type="match status" value="1"/>
</dbReference>
<dbReference type="NCBIfam" id="TIGR00756">
    <property type="entry name" value="PPR"/>
    <property type="match status" value="2"/>
</dbReference>
<dbReference type="GO" id="GO:0009451">
    <property type="term" value="P:RNA modification"/>
    <property type="evidence" value="ECO:0007669"/>
    <property type="project" value="InterPro"/>
</dbReference>
<dbReference type="GO" id="GO:0003723">
    <property type="term" value="F:RNA binding"/>
    <property type="evidence" value="ECO:0007669"/>
    <property type="project" value="InterPro"/>
</dbReference>
<keyword evidence="2" id="KW-0677">Repeat</keyword>
<dbReference type="InterPro" id="IPR002885">
    <property type="entry name" value="PPR_rpt"/>
</dbReference>
<reference evidence="5 6" key="1">
    <citation type="journal article" date="2013" name="Front. Plant Sci.">
        <title>The Reference Genome of the Halophytic Plant Eutrema salsugineum.</title>
        <authorList>
            <person name="Yang R."/>
            <person name="Jarvis D.E."/>
            <person name="Chen H."/>
            <person name="Beilstein M.A."/>
            <person name="Grimwood J."/>
            <person name="Jenkins J."/>
            <person name="Shu S."/>
            <person name="Prochnik S."/>
            <person name="Xin M."/>
            <person name="Ma C."/>
            <person name="Schmutz J."/>
            <person name="Wing R.A."/>
            <person name="Mitchell-Olds T."/>
            <person name="Schumaker K.S."/>
            <person name="Wang X."/>
        </authorList>
    </citation>
    <scope>NUCLEOTIDE SEQUENCE [LARGE SCALE GENOMIC DNA]</scope>
</reference>
<accession>V4M303</accession>
<dbReference type="Pfam" id="PF01535">
    <property type="entry name" value="PPR"/>
    <property type="match status" value="2"/>
</dbReference>
<evidence type="ECO:0000259" key="4">
    <source>
        <dbReference type="Pfam" id="PF14432"/>
    </source>
</evidence>
<gene>
    <name evidence="5" type="ORF">EUTSA_v10000083mg</name>
</gene>
<dbReference type="PANTHER" id="PTHR47926">
    <property type="entry name" value="PENTATRICOPEPTIDE REPEAT-CONTAINING PROTEIN"/>
    <property type="match status" value="1"/>
</dbReference>
<keyword evidence="6" id="KW-1185">Reference proteome</keyword>
<dbReference type="InterPro" id="IPR046960">
    <property type="entry name" value="PPR_At4g14850-like_plant"/>
</dbReference>
<feature type="domain" description="DYW" evidence="4">
    <location>
        <begin position="546"/>
        <end position="638"/>
    </location>
</feature>
<protein>
    <recommendedName>
        <fullName evidence="4">DYW domain-containing protein</fullName>
    </recommendedName>
</protein>
<name>V4M303_EUTSA</name>
<feature type="repeat" description="PPR" evidence="3">
    <location>
        <begin position="308"/>
        <end position="342"/>
    </location>
</feature>
<dbReference type="InterPro" id="IPR011990">
    <property type="entry name" value="TPR-like_helical_dom_sf"/>
</dbReference>
<dbReference type="FunFam" id="1.25.40.10:FF:000741">
    <property type="entry name" value="Pentatricopeptide repeat-containing protein At2g25580"/>
    <property type="match status" value="1"/>
</dbReference>
<dbReference type="AlphaFoldDB" id="V4M303"/>
<proteinExistence type="inferred from homology"/>
<dbReference type="EMBL" id="KI517426">
    <property type="protein sequence ID" value="ESQ46608.1"/>
    <property type="molecule type" value="Genomic_DNA"/>
</dbReference>
<evidence type="ECO:0000256" key="3">
    <source>
        <dbReference type="PROSITE-ProRule" id="PRU00708"/>
    </source>
</evidence>
<dbReference type="OrthoDB" id="1932290at2759"/>
<dbReference type="Gene3D" id="1.25.40.10">
    <property type="entry name" value="Tetratricopeptide repeat domain"/>
    <property type="match status" value="2"/>
</dbReference>
<evidence type="ECO:0000256" key="1">
    <source>
        <dbReference type="ARBA" id="ARBA00006643"/>
    </source>
</evidence>
<dbReference type="GO" id="GO:0008270">
    <property type="term" value="F:zinc ion binding"/>
    <property type="evidence" value="ECO:0007669"/>
    <property type="project" value="InterPro"/>
</dbReference>
<comment type="similarity">
    <text evidence="1">Belongs to the PPR family. PCMP-H subfamily.</text>
</comment>
<dbReference type="OMA" id="MSMSKDY"/>
<dbReference type="Gramene" id="ESQ46608">
    <property type="protein sequence ID" value="ESQ46608"/>
    <property type="gene ID" value="EUTSA_v10000083mg"/>
</dbReference>
<evidence type="ECO:0000313" key="6">
    <source>
        <dbReference type="Proteomes" id="UP000030689"/>
    </source>
</evidence>